<dbReference type="KEGG" id="bpor:BPO_2141"/>
<keyword evidence="2" id="KW-1185">Reference proteome</keyword>
<name>A0AAU0F3Y3_9FLAO</name>
<dbReference type="AlphaFoldDB" id="A0AAU0F3Y3"/>
<gene>
    <name evidence="1" type="ORF">BPO_2141</name>
</gene>
<accession>A0AAU0F3Y3</accession>
<reference evidence="1" key="1">
    <citation type="submission" date="2023-10" db="EMBL/GenBank/DDBJ databases">
        <title>Characterization and whole genome sequencing of a novel strain of Bergeyella porcorum QD2021 isolated from pig.</title>
        <authorList>
            <person name="Liu G."/>
            <person name="Chen C."/>
            <person name="Han X."/>
        </authorList>
    </citation>
    <scope>NUCLEOTIDE SEQUENCE</scope>
    <source>
        <strain evidence="1">QD2021</strain>
    </source>
</reference>
<evidence type="ECO:0000313" key="1">
    <source>
        <dbReference type="EMBL" id="WOC52788.1"/>
    </source>
</evidence>
<sequence>MFGELSKPKFIAAPTLLLWKKSNAMEVENWFKSLNFVALKMIN</sequence>
<protein>
    <submittedName>
        <fullName evidence="1">Uncharacterized protein</fullName>
    </submittedName>
</protein>
<dbReference type="EMBL" id="CP136426">
    <property type="protein sequence ID" value="WOC52788.1"/>
    <property type="molecule type" value="Genomic_DNA"/>
</dbReference>
<evidence type="ECO:0000313" key="2">
    <source>
        <dbReference type="Proteomes" id="UP001432059"/>
    </source>
</evidence>
<proteinExistence type="predicted"/>
<organism evidence="1 2">
    <name type="scientific">Bergeyella porcorum</name>
    <dbReference type="NCBI Taxonomy" id="1735111"/>
    <lineage>
        <taxon>Bacteria</taxon>
        <taxon>Pseudomonadati</taxon>
        <taxon>Bacteroidota</taxon>
        <taxon>Flavobacteriia</taxon>
        <taxon>Flavobacteriales</taxon>
        <taxon>Weeksellaceae</taxon>
        <taxon>Bergeyella</taxon>
    </lineage>
</organism>
<dbReference type="Proteomes" id="UP001432059">
    <property type="component" value="Chromosome"/>
</dbReference>